<dbReference type="AlphaFoldDB" id="A0A8H7Q7V3"/>
<dbReference type="Pfam" id="PF00667">
    <property type="entry name" value="FAD_binding_1"/>
    <property type="match status" value="1"/>
</dbReference>
<dbReference type="PRINTS" id="PR00385">
    <property type="entry name" value="P450"/>
</dbReference>
<comment type="cofactor">
    <cofactor evidence="12">
        <name>heme</name>
        <dbReference type="ChEBI" id="CHEBI:30413"/>
    </cofactor>
</comment>
<evidence type="ECO:0000256" key="10">
    <source>
        <dbReference type="ARBA" id="ARBA00023004"/>
    </source>
</evidence>
<dbReference type="Gene3D" id="2.40.30.10">
    <property type="entry name" value="Translation factors"/>
    <property type="match status" value="1"/>
</dbReference>
<evidence type="ECO:0000313" key="16">
    <source>
        <dbReference type="Proteomes" id="UP000612746"/>
    </source>
</evidence>
<dbReference type="InterPro" id="IPR036396">
    <property type="entry name" value="Cyt_P450_sf"/>
</dbReference>
<dbReference type="PROSITE" id="PS50902">
    <property type="entry name" value="FLAVODOXIN_LIKE"/>
    <property type="match status" value="1"/>
</dbReference>
<dbReference type="InterPro" id="IPR017972">
    <property type="entry name" value="Cyt_P450_CS"/>
</dbReference>
<dbReference type="Gene3D" id="3.40.50.80">
    <property type="entry name" value="Nucleotide-binding domain of ferredoxin-NADP reductase (FNR) module"/>
    <property type="match status" value="1"/>
</dbReference>
<dbReference type="SUPFAM" id="SSF52218">
    <property type="entry name" value="Flavoproteins"/>
    <property type="match status" value="1"/>
</dbReference>
<keyword evidence="9" id="KW-0560">Oxidoreductase</keyword>
<dbReference type="SUPFAM" id="SSF48264">
    <property type="entry name" value="Cytochrome P450"/>
    <property type="match status" value="1"/>
</dbReference>
<evidence type="ECO:0000256" key="6">
    <source>
        <dbReference type="ARBA" id="ARBA00022723"/>
    </source>
</evidence>
<keyword evidence="12" id="KW-0349">Heme</keyword>
<evidence type="ECO:0000256" key="9">
    <source>
        <dbReference type="ARBA" id="ARBA00023002"/>
    </source>
</evidence>
<dbReference type="OrthoDB" id="1470350at2759"/>
<evidence type="ECO:0000259" key="13">
    <source>
        <dbReference type="PROSITE" id="PS50902"/>
    </source>
</evidence>
<dbReference type="Proteomes" id="UP000612746">
    <property type="component" value="Unassembled WGS sequence"/>
</dbReference>
<evidence type="ECO:0000256" key="2">
    <source>
        <dbReference type="ARBA" id="ARBA00001974"/>
    </source>
</evidence>
<keyword evidence="7" id="KW-0274">FAD</keyword>
<keyword evidence="16" id="KW-1185">Reference proteome</keyword>
<dbReference type="InterPro" id="IPR003097">
    <property type="entry name" value="CysJ-like_FAD-binding"/>
</dbReference>
<dbReference type="PRINTS" id="PR00463">
    <property type="entry name" value="EP450I"/>
</dbReference>
<feature type="binding site" description="axial binding residue" evidence="12">
    <location>
        <position position="487"/>
    </location>
    <ligand>
        <name>heme</name>
        <dbReference type="ChEBI" id="CHEBI:30413"/>
    </ligand>
    <ligandPart>
        <name>Fe</name>
        <dbReference type="ChEBI" id="CHEBI:18248"/>
    </ligandPart>
</feature>
<dbReference type="Pfam" id="PF00067">
    <property type="entry name" value="p450"/>
    <property type="match status" value="1"/>
</dbReference>
<accession>A0A8H7Q7V3</accession>
<reference evidence="15" key="1">
    <citation type="submission" date="2020-12" db="EMBL/GenBank/DDBJ databases">
        <title>Metabolic potential, ecology and presence of endohyphal bacteria is reflected in genomic diversity of Mucoromycotina.</title>
        <authorList>
            <person name="Muszewska A."/>
            <person name="Okrasinska A."/>
            <person name="Steczkiewicz K."/>
            <person name="Drgas O."/>
            <person name="Orlowska M."/>
            <person name="Perlinska-Lenart U."/>
            <person name="Aleksandrzak-Piekarczyk T."/>
            <person name="Szatraj K."/>
            <person name="Zielenkiewicz U."/>
            <person name="Pilsyk S."/>
            <person name="Malc E."/>
            <person name="Mieczkowski P."/>
            <person name="Kruszewska J.S."/>
            <person name="Biernat P."/>
            <person name="Pawlowska J."/>
        </authorList>
    </citation>
    <scope>NUCLEOTIDE SEQUENCE</scope>
    <source>
        <strain evidence="15">WA0000051536</strain>
    </source>
</reference>
<keyword evidence="4" id="KW-0813">Transport</keyword>
<dbReference type="InterPro" id="IPR017927">
    <property type="entry name" value="FAD-bd_FR_type"/>
</dbReference>
<dbReference type="InterPro" id="IPR017938">
    <property type="entry name" value="Riboflavin_synthase-like_b-brl"/>
</dbReference>
<dbReference type="PANTHER" id="PTHR19384:SF17">
    <property type="entry name" value="NADPH--CYTOCHROME P450 REDUCTASE"/>
    <property type="match status" value="1"/>
</dbReference>
<comment type="similarity">
    <text evidence="3">In the N-terminal section; belongs to the cytochrome P450 family.</text>
</comment>
<dbReference type="InterPro" id="IPR023173">
    <property type="entry name" value="NADPH_Cyt_P450_Rdtase_alpha"/>
</dbReference>
<comment type="cofactor">
    <cofactor evidence="1">
        <name>FMN</name>
        <dbReference type="ChEBI" id="CHEBI:58210"/>
    </cofactor>
</comment>
<evidence type="ECO:0000256" key="4">
    <source>
        <dbReference type="ARBA" id="ARBA00022448"/>
    </source>
</evidence>
<keyword evidence="8" id="KW-0521">NADP</keyword>
<dbReference type="EC" id="1.6.2.4" evidence="11"/>
<evidence type="ECO:0000259" key="14">
    <source>
        <dbReference type="PROSITE" id="PS51384"/>
    </source>
</evidence>
<comment type="caution">
    <text evidence="15">The sequence shown here is derived from an EMBL/GenBank/DDBJ whole genome shotgun (WGS) entry which is preliminary data.</text>
</comment>
<dbReference type="Pfam" id="PF00258">
    <property type="entry name" value="Flavodoxin_1"/>
    <property type="match status" value="1"/>
</dbReference>
<proteinExistence type="inferred from homology"/>
<keyword evidence="6 12" id="KW-0479">Metal-binding</keyword>
<organism evidence="15 16">
    <name type="scientific">Umbelopsis vinacea</name>
    <dbReference type="NCBI Taxonomy" id="44442"/>
    <lineage>
        <taxon>Eukaryota</taxon>
        <taxon>Fungi</taxon>
        <taxon>Fungi incertae sedis</taxon>
        <taxon>Mucoromycota</taxon>
        <taxon>Mucoromycotina</taxon>
        <taxon>Umbelopsidomycetes</taxon>
        <taxon>Umbelopsidales</taxon>
        <taxon>Umbelopsidaceae</taxon>
        <taxon>Umbelopsis</taxon>
    </lineage>
</organism>
<dbReference type="PROSITE" id="PS00086">
    <property type="entry name" value="CYTOCHROME_P450"/>
    <property type="match status" value="1"/>
</dbReference>
<evidence type="ECO:0000256" key="3">
    <source>
        <dbReference type="ARBA" id="ARBA00010018"/>
    </source>
</evidence>
<gene>
    <name evidence="15" type="ORF">INT44_005094</name>
</gene>
<dbReference type="PROSITE" id="PS51384">
    <property type="entry name" value="FAD_FR"/>
    <property type="match status" value="1"/>
</dbReference>
<evidence type="ECO:0000256" key="11">
    <source>
        <dbReference type="ARBA" id="ARBA00023797"/>
    </source>
</evidence>
<dbReference type="Gene3D" id="1.20.990.10">
    <property type="entry name" value="NADPH-cytochrome p450 Reductase, Chain A, domain 3"/>
    <property type="match status" value="1"/>
</dbReference>
<evidence type="ECO:0000256" key="7">
    <source>
        <dbReference type="ARBA" id="ARBA00022827"/>
    </source>
</evidence>
<protein>
    <recommendedName>
        <fullName evidence="11">NADPH--hemoprotein reductase</fullName>
        <ecNumber evidence="11">1.6.2.4</ecNumber>
    </recommendedName>
</protein>
<feature type="domain" description="Flavodoxin-like" evidence="13">
    <location>
        <begin position="581"/>
        <end position="734"/>
    </location>
</feature>
<dbReference type="Gene3D" id="1.10.630.10">
    <property type="entry name" value="Cytochrome P450"/>
    <property type="match status" value="1"/>
</dbReference>
<dbReference type="InterPro" id="IPR029039">
    <property type="entry name" value="Flavoprotein-like_sf"/>
</dbReference>
<evidence type="ECO:0000313" key="15">
    <source>
        <dbReference type="EMBL" id="KAG2187406.1"/>
    </source>
</evidence>
<dbReference type="PANTHER" id="PTHR19384">
    <property type="entry name" value="NITRIC OXIDE SYNTHASE-RELATED"/>
    <property type="match status" value="1"/>
</dbReference>
<dbReference type="InterPro" id="IPR001128">
    <property type="entry name" value="Cyt_P450"/>
</dbReference>
<dbReference type="InterPro" id="IPR039261">
    <property type="entry name" value="FNR_nucleotide-bd"/>
</dbReference>
<dbReference type="Pfam" id="PF00175">
    <property type="entry name" value="NAD_binding_1"/>
    <property type="match status" value="1"/>
</dbReference>
<dbReference type="GO" id="GO:0003958">
    <property type="term" value="F:NADPH-hemoprotein reductase activity"/>
    <property type="evidence" value="ECO:0007669"/>
    <property type="project" value="UniProtKB-EC"/>
</dbReference>
<feature type="domain" description="FAD-binding FR-type" evidence="14">
    <location>
        <begin position="787"/>
        <end position="1037"/>
    </location>
</feature>
<sequence length="1191" mass="133529">MSKTLLIAAIKGTDNIENDGVIVRFGTGASMDTLRSLIADKVGIATGYQDLILEDDNGKVLSGIDHARQQQVIYVNLKNQVKLPAVPKRTLPYFGNLYDMLPDIQASWRRLFEEYGPVVKVNMLGSEMIGTNDPAVAELFVKESEYFTKKIYGGLSEVKAFGGQGLFTTNSDDMDWKLAHKLLMPAFSPRAIKAYQLEMSLIGQTTIKLLEQFSSDESVEILHWTTNLTFETIGKVGFGYDFHLLDDRNAKNHPFIEAMGYCMRQSFTRMMQAKVMKYLPVESNRRFEESLKLMHTTVDDVIQQRKNGPEAKEKEKDLLGFMLNARDENDLGLTDKNIRDQVITFLIAGHETTSNTLAWTLYELSRHPEIEEKILQEIVNLGITHDGLPTSEQSSGMKYTYQVLKETLRLYSPLRALGKYCKKDIVVPGGYQIKEGDHVNVDLNALHHNPKIYPNPDEYDPSRWTPEEEQKRSRFAWLPFSTGPRSCIGMALALQEAKTILGMLLHRFRFVYDGPPITYDPKAATIRPLNLFMKILPREHLPSPTADSRLTPPGSPAQTKIPQAAMPTAATNVGTVPLPPVTFLFGTQTGTAQDYASQLAGQAKSFGFKNIKVCDMDKWEVLESGKYNGPKGPNDPRELVVICTATYNGSPPDSAEKFDKFISDTSKDKDHPMEGLLYTVFGLGNKNWRTYQQFPIKCDNRLDELGAERFFDLGSGDADKDMDADFHEWCAHFWFHTLKYFGVVTNSEPTSLVPSPSKSGDPADKLEIQFIQISEDAKWNNASKNINGEYSAEITANTELQNVELSKRSTRLIEIDISKLQSPDTDKQRYLAGDHLEILPENSDVDVEKVALGFGLILDSVFEITNVDITTVSSRSLAAAIKGPCTVRNALKYYADIYSAPSRYMLAYFAARLQKTHPDVAATFSDVIIPGDKGQAAYIEFIKEHRNLLDLQRKYPFTEFSLKEFLCAVTVMQPRRYSIASSPLKNKDSARLAVGVVDGVINNRHYPGLTSGYLANVQPPCPLRARIKSSKSSFCLPSDEKIPIIMIAAGTGVSPFVGFLQEREVLKSKAEAHLFFGCRHPDQDFIYRDVFEGYEKTGVITKLYPAFSRYGEDNPRKYVQHQIMANAGAIWKLLSQGAVIYVCGAGTMSRDVRRTFELMAKSFGGAKTDEEATKLLTDLMTSGRYNEDVWG</sequence>
<keyword evidence="5" id="KW-0285">Flavoprotein</keyword>
<dbReference type="GO" id="GO:0020037">
    <property type="term" value="F:heme binding"/>
    <property type="evidence" value="ECO:0007669"/>
    <property type="project" value="InterPro"/>
</dbReference>
<dbReference type="GO" id="GO:0005506">
    <property type="term" value="F:iron ion binding"/>
    <property type="evidence" value="ECO:0007669"/>
    <property type="project" value="InterPro"/>
</dbReference>
<dbReference type="InterPro" id="IPR008254">
    <property type="entry name" value="Flavodoxin/NO_synth"/>
</dbReference>
<evidence type="ECO:0000256" key="5">
    <source>
        <dbReference type="ARBA" id="ARBA00022630"/>
    </source>
</evidence>
<dbReference type="SUPFAM" id="SSF63380">
    <property type="entry name" value="Riboflavin synthase domain-like"/>
    <property type="match status" value="1"/>
</dbReference>
<evidence type="ECO:0000256" key="1">
    <source>
        <dbReference type="ARBA" id="ARBA00001917"/>
    </source>
</evidence>
<dbReference type="GO" id="GO:0004497">
    <property type="term" value="F:monooxygenase activity"/>
    <property type="evidence" value="ECO:0007669"/>
    <property type="project" value="InterPro"/>
</dbReference>
<dbReference type="GO" id="GO:0050660">
    <property type="term" value="F:flavin adenine dinucleotide binding"/>
    <property type="evidence" value="ECO:0007669"/>
    <property type="project" value="TreeGrafter"/>
</dbReference>
<dbReference type="GO" id="GO:0016705">
    <property type="term" value="F:oxidoreductase activity, acting on paired donors, with incorporation or reduction of molecular oxygen"/>
    <property type="evidence" value="ECO:0007669"/>
    <property type="project" value="InterPro"/>
</dbReference>
<dbReference type="InterPro" id="IPR002401">
    <property type="entry name" value="Cyt_P450_E_grp-I"/>
</dbReference>
<evidence type="ECO:0000256" key="8">
    <source>
        <dbReference type="ARBA" id="ARBA00022857"/>
    </source>
</evidence>
<keyword evidence="10 12" id="KW-0408">Iron</keyword>
<dbReference type="EMBL" id="JAEPRA010000003">
    <property type="protein sequence ID" value="KAG2187406.1"/>
    <property type="molecule type" value="Genomic_DNA"/>
</dbReference>
<dbReference type="GO" id="GO:0005829">
    <property type="term" value="C:cytosol"/>
    <property type="evidence" value="ECO:0007669"/>
    <property type="project" value="TreeGrafter"/>
</dbReference>
<evidence type="ECO:0000256" key="12">
    <source>
        <dbReference type="PIRSR" id="PIRSR602401-1"/>
    </source>
</evidence>
<dbReference type="InterPro" id="IPR001433">
    <property type="entry name" value="OxRdtase_FAD/NAD-bd"/>
</dbReference>
<dbReference type="SUPFAM" id="SSF52343">
    <property type="entry name" value="Ferredoxin reductase-like, C-terminal NADP-linked domain"/>
    <property type="match status" value="1"/>
</dbReference>
<comment type="cofactor">
    <cofactor evidence="2">
        <name>FAD</name>
        <dbReference type="ChEBI" id="CHEBI:57692"/>
    </cofactor>
</comment>
<dbReference type="GO" id="GO:0010181">
    <property type="term" value="F:FMN binding"/>
    <property type="evidence" value="ECO:0007669"/>
    <property type="project" value="InterPro"/>
</dbReference>
<dbReference type="Gene3D" id="3.40.50.360">
    <property type="match status" value="1"/>
</dbReference>
<name>A0A8H7Q7V3_9FUNG</name>